<sequence length="572" mass="66995">MKENLVEIEKQIDTLLEELSIWKLSFQDIYSTLLLMTEKIDYNGDKDTAMDYLSRISLIYPTIKKLAQDIEIESTTTSILKTGNKKFLDDINFLIAYAHFSLLMPQIHRNVLSVNQVSEFCFELDFANENIKNSELIDKLYSTISLQISFSSKELDNIKLHTDKKAKEREYNFNGSDFQLINKLFEHHKKFFMNIQVLPDEIIESKLGFNHSDFILFSSALKAYSDYFIILARSYKEQINEEQYSPEENDKLMSEYMEWSVCCLKYQALGWFLGTSGLNKDKFDVILSYFIDIYSNETGIQLIENSSCGEGYLPPITLIEKSIIFSPHALRYLVNFNNILYSINQKNKKLFNDEISQHLEPTLINQLEYLFSEFNDLEIRKNVTYTKSEIDMLLLSKKENICITIQVKTTIAPDSTRSVARVQDRTLEAFKQINIFESLSHQEKKDIVNKEYDIDIDDIKFINLIVVRSCAGSDQAWEINDKYKILNYSLISKVLCDKLKNKDFEFSNFEDEISTKQKELIATSNWRIEYETLKIDKYEIKFPNIFFDDNKIIPHNLPTFKCFPKLESAVFN</sequence>
<proteinExistence type="predicted"/>
<dbReference type="Proteomes" id="UP001273350">
    <property type="component" value="Unassembled WGS sequence"/>
</dbReference>
<dbReference type="RefSeq" id="WP_230002725.1">
    <property type="nucleotide sequence ID" value="NZ_CP087134.1"/>
</dbReference>
<protein>
    <recommendedName>
        <fullName evidence="3">NERD domain-containing protein</fullName>
    </recommendedName>
</protein>
<gene>
    <name evidence="1" type="ORF">SGQ83_00540</name>
</gene>
<reference evidence="1 2" key="1">
    <citation type="submission" date="2023-11" db="EMBL/GenBank/DDBJ databases">
        <title>Unpublished Manusciprt.</title>
        <authorList>
            <person name="Saticioglu I.B."/>
            <person name="Ay H."/>
            <person name="Ajmi N."/>
            <person name="Altun S."/>
            <person name="Duman M."/>
        </authorList>
    </citation>
    <scope>NUCLEOTIDE SEQUENCE [LARGE SCALE GENOMIC DNA]</scope>
    <source>
        <strain evidence="1 2">Fl-318</strain>
    </source>
</reference>
<evidence type="ECO:0008006" key="3">
    <source>
        <dbReference type="Google" id="ProtNLM"/>
    </source>
</evidence>
<keyword evidence="2" id="KW-1185">Reference proteome</keyword>
<organism evidence="1 2">
    <name type="scientific">Flavobacterium cupriresistens</name>
    <dbReference type="NCBI Taxonomy" id="2893885"/>
    <lineage>
        <taxon>Bacteria</taxon>
        <taxon>Pseudomonadati</taxon>
        <taxon>Bacteroidota</taxon>
        <taxon>Flavobacteriia</taxon>
        <taxon>Flavobacteriales</taxon>
        <taxon>Flavobacteriaceae</taxon>
        <taxon>Flavobacterium</taxon>
    </lineage>
</organism>
<accession>A0ABU4R876</accession>
<comment type="caution">
    <text evidence="1">The sequence shown here is derived from an EMBL/GenBank/DDBJ whole genome shotgun (WGS) entry which is preliminary data.</text>
</comment>
<evidence type="ECO:0000313" key="2">
    <source>
        <dbReference type="Proteomes" id="UP001273350"/>
    </source>
</evidence>
<name>A0ABU4R876_9FLAO</name>
<evidence type="ECO:0000313" key="1">
    <source>
        <dbReference type="EMBL" id="MDX6187824.1"/>
    </source>
</evidence>
<dbReference type="EMBL" id="JAWXVI010000001">
    <property type="protein sequence ID" value="MDX6187824.1"/>
    <property type="molecule type" value="Genomic_DNA"/>
</dbReference>